<dbReference type="InParanoid" id="T1F3I2"/>
<feature type="region of interest" description="Disordered" evidence="1">
    <location>
        <begin position="953"/>
        <end position="986"/>
    </location>
</feature>
<evidence type="ECO:0000313" key="4">
    <source>
        <dbReference type="Proteomes" id="UP000015101"/>
    </source>
</evidence>
<reference evidence="4" key="1">
    <citation type="submission" date="2012-12" db="EMBL/GenBank/DDBJ databases">
        <authorList>
            <person name="Hellsten U."/>
            <person name="Grimwood J."/>
            <person name="Chapman J.A."/>
            <person name="Shapiro H."/>
            <person name="Aerts A."/>
            <person name="Otillar R.P."/>
            <person name="Terry A.Y."/>
            <person name="Boore J.L."/>
            <person name="Simakov O."/>
            <person name="Marletaz F."/>
            <person name="Cho S.-J."/>
            <person name="Edsinger-Gonzales E."/>
            <person name="Havlak P."/>
            <person name="Kuo D.-H."/>
            <person name="Larsson T."/>
            <person name="Lv J."/>
            <person name="Arendt D."/>
            <person name="Savage R."/>
            <person name="Osoegawa K."/>
            <person name="de Jong P."/>
            <person name="Lindberg D.R."/>
            <person name="Seaver E.C."/>
            <person name="Weisblat D.A."/>
            <person name="Putnam N.H."/>
            <person name="Grigoriev I.V."/>
            <person name="Rokhsar D.S."/>
        </authorList>
    </citation>
    <scope>NUCLEOTIDE SEQUENCE</scope>
</reference>
<dbReference type="CTD" id="20203381"/>
<organism evidence="3 4">
    <name type="scientific">Helobdella robusta</name>
    <name type="common">Californian leech</name>
    <dbReference type="NCBI Taxonomy" id="6412"/>
    <lineage>
        <taxon>Eukaryota</taxon>
        <taxon>Metazoa</taxon>
        <taxon>Spiralia</taxon>
        <taxon>Lophotrochozoa</taxon>
        <taxon>Annelida</taxon>
        <taxon>Clitellata</taxon>
        <taxon>Hirudinea</taxon>
        <taxon>Rhynchobdellida</taxon>
        <taxon>Glossiphoniidae</taxon>
        <taxon>Helobdella</taxon>
    </lineage>
</organism>
<dbReference type="KEGG" id="hro:HELRODRAFT_170845"/>
<dbReference type="RefSeq" id="XP_009014919.1">
    <property type="nucleotide sequence ID" value="XM_009016671.1"/>
</dbReference>
<proteinExistence type="predicted"/>
<dbReference type="HOGENOM" id="CLU_286092_0_0_1"/>
<name>T1F3I2_HELRO</name>
<dbReference type="EnsemblMetazoa" id="HelroT170845">
    <property type="protein sequence ID" value="HelroP170845"/>
    <property type="gene ID" value="HelroG170845"/>
</dbReference>
<dbReference type="AlphaFoldDB" id="T1F3I2"/>
<reference evidence="2 4" key="2">
    <citation type="journal article" date="2013" name="Nature">
        <title>Insights into bilaterian evolution from three spiralian genomes.</title>
        <authorList>
            <person name="Simakov O."/>
            <person name="Marletaz F."/>
            <person name="Cho S.J."/>
            <person name="Edsinger-Gonzales E."/>
            <person name="Havlak P."/>
            <person name="Hellsten U."/>
            <person name="Kuo D.H."/>
            <person name="Larsson T."/>
            <person name="Lv J."/>
            <person name="Arendt D."/>
            <person name="Savage R."/>
            <person name="Osoegawa K."/>
            <person name="de Jong P."/>
            <person name="Grimwood J."/>
            <person name="Chapman J.A."/>
            <person name="Shapiro H."/>
            <person name="Aerts A."/>
            <person name="Otillar R.P."/>
            <person name="Terry A.Y."/>
            <person name="Boore J.L."/>
            <person name="Grigoriev I.V."/>
            <person name="Lindberg D.R."/>
            <person name="Seaver E.C."/>
            <person name="Weisblat D.A."/>
            <person name="Putnam N.H."/>
            <person name="Rokhsar D.S."/>
        </authorList>
    </citation>
    <scope>NUCLEOTIDE SEQUENCE</scope>
</reference>
<gene>
    <name evidence="3" type="primary">20203381</name>
    <name evidence="2" type="ORF">HELRODRAFT_170845</name>
</gene>
<keyword evidence="4" id="KW-1185">Reference proteome</keyword>
<feature type="compositionally biased region" description="Basic and acidic residues" evidence="1">
    <location>
        <begin position="1039"/>
        <end position="1050"/>
    </location>
</feature>
<dbReference type="Proteomes" id="UP000015101">
    <property type="component" value="Unassembled WGS sequence"/>
</dbReference>
<evidence type="ECO:0000313" key="3">
    <source>
        <dbReference type="EnsemblMetazoa" id="HelroP170845"/>
    </source>
</evidence>
<dbReference type="EMBL" id="KB096275">
    <property type="protein sequence ID" value="ESO06823.1"/>
    <property type="molecule type" value="Genomic_DNA"/>
</dbReference>
<accession>T1F3I2</accession>
<protein>
    <submittedName>
        <fullName evidence="2 3">Uncharacterized protein</fullName>
    </submittedName>
</protein>
<dbReference type="GeneID" id="20203381"/>
<dbReference type="EMBL" id="AMQM01003695">
    <property type="status" value="NOT_ANNOTATED_CDS"/>
    <property type="molecule type" value="Genomic_DNA"/>
</dbReference>
<evidence type="ECO:0000256" key="1">
    <source>
        <dbReference type="SAM" id="MobiDB-lite"/>
    </source>
</evidence>
<reference evidence="3" key="3">
    <citation type="submission" date="2015-06" db="UniProtKB">
        <authorList>
            <consortium name="EnsemblMetazoa"/>
        </authorList>
    </citation>
    <scope>IDENTIFICATION</scope>
</reference>
<feature type="region of interest" description="Disordered" evidence="1">
    <location>
        <begin position="508"/>
        <end position="527"/>
    </location>
</feature>
<feature type="compositionally biased region" description="Basic and acidic residues" evidence="1">
    <location>
        <begin position="962"/>
        <end position="979"/>
    </location>
</feature>
<feature type="region of interest" description="Disordered" evidence="1">
    <location>
        <begin position="1006"/>
        <end position="1051"/>
    </location>
</feature>
<sequence length="1081" mass="122802">MLSRLSTNSVKGKDLNVVFAKQTADDQQGQENEKKRSDLKHFCKKMKHNGQILFSEKLDELVSEKKEEYIFQTMNIMENKIAMRNRKTPFSVIDYLQHDDGDAKRKLETMREKLISKMPPRDIAADPSNNKMFVPKSKTGRKDFLNKIFGEKDYILNRLSTSSSYGKDIYASLHQVEEDEDECDFNLKKKINLNRDKFFKQFCEAPPGVPVMQNDARMSNLHMYNLEMKLKKLSTNCKSPSFRKLAEFMKHKNVNLDELSENENEDGDHRNITEKVIKCDDHDENLLEQKQAEMKDHFTSLLNPVVFVSKKKTSKMKTKKVKHKKIEKVQSCSKPSKQKMLIQKNEAKKSEITLAKNECFSEKGSKSSSGSKIQTKSYDNLIGGDKIHSSEEKLFKSKRSERKRSDKLNVRHLIASESSLNNYKMELLNKYLVTQRGEGETFITLGRPPSQAETKKFSTNQTIDLNKPSNVKHNVNNFGVISKENQTKKSHNLNERKKRKKTKIMNQLNFTTNNNSSEKPTNLSSPGFGKMNYIEGASSTDQTITSDSSRQNFKNKKSKNEIFFENYSDSTILKRKTNAIREFKTHRLSSLPELEMKTANEDIAQIGSKSSIQGNYEIEAVLHISSYDTNNFFEKKLIAEQQNYEKFDNQYVDENAKIDDSKLKAHDDFFKNTAFDLKIGPSLHNNSTKIMEKSPRNYLFKDSTTTSAESLHALDATKKKSSLNSHVLFLKLPEKEIVLDSTVCSKSVEKALTEISMTEEQRTFTFNAERDSKFDSQLNDAMPENKLFKRSSYFVASSTTSSGIDKFKNAIPVLANKINIDKLYSAKFNETAQIDLFQVAPETVNEAVLAATDSILPEAAKSNLFSSTTNMGSAERPRTHNKVGKLKAISCDVTRINSEELNVTEAASKNSSKLFSNKLSSSTFVGSEISGSDFDKTNRTSSKKTTTTTEKVASLTETEESSTDKNKIDISKKKSDKNFSSKKKKTIKPVLTKKVNKTTKTNEEVLKNFESGASINETKSSTNESTEKETSKTKRKHTEPKSKIKNEKKTLKNVLLKATNFTKSVKSSVKETREPAAKKVG</sequence>
<evidence type="ECO:0000313" key="2">
    <source>
        <dbReference type="EMBL" id="ESO06823.1"/>
    </source>
</evidence>
<feature type="compositionally biased region" description="Polar residues" evidence="1">
    <location>
        <begin position="508"/>
        <end position="525"/>
    </location>
</feature>